<keyword evidence="2" id="KW-1185">Reference proteome</keyword>
<name>A0A9W6U214_9STRA</name>
<evidence type="ECO:0000313" key="2">
    <source>
        <dbReference type="Proteomes" id="UP001165083"/>
    </source>
</evidence>
<proteinExistence type="predicted"/>
<protein>
    <submittedName>
        <fullName evidence="1">Unnamed protein product</fullName>
    </submittedName>
</protein>
<dbReference type="AlphaFoldDB" id="A0A9W6U214"/>
<evidence type="ECO:0000313" key="1">
    <source>
        <dbReference type="EMBL" id="GMF23644.1"/>
    </source>
</evidence>
<reference evidence="1" key="1">
    <citation type="submission" date="2023-04" db="EMBL/GenBank/DDBJ databases">
        <title>Phytophthora lilii NBRC 32176.</title>
        <authorList>
            <person name="Ichikawa N."/>
            <person name="Sato H."/>
            <person name="Tonouchi N."/>
        </authorList>
    </citation>
    <scope>NUCLEOTIDE SEQUENCE</scope>
    <source>
        <strain evidence="1">NBRC 32176</strain>
    </source>
</reference>
<accession>A0A9W6U214</accession>
<dbReference type="Proteomes" id="UP001165083">
    <property type="component" value="Unassembled WGS sequence"/>
</dbReference>
<dbReference type="EMBL" id="BSXW01000483">
    <property type="protein sequence ID" value="GMF23644.1"/>
    <property type="molecule type" value="Genomic_DNA"/>
</dbReference>
<comment type="caution">
    <text evidence="1">The sequence shown here is derived from an EMBL/GenBank/DDBJ whole genome shotgun (WGS) entry which is preliminary data.</text>
</comment>
<organism evidence="1 2">
    <name type="scientific">Phytophthora lilii</name>
    <dbReference type="NCBI Taxonomy" id="2077276"/>
    <lineage>
        <taxon>Eukaryota</taxon>
        <taxon>Sar</taxon>
        <taxon>Stramenopiles</taxon>
        <taxon>Oomycota</taxon>
        <taxon>Peronosporomycetes</taxon>
        <taxon>Peronosporales</taxon>
        <taxon>Peronosporaceae</taxon>
        <taxon>Phytophthora</taxon>
    </lineage>
</organism>
<gene>
    <name evidence="1" type="ORF">Plil01_000957600</name>
</gene>
<sequence>MTRSPFENFLVDPWTYVGLSPFAAKLSGVIPNGVKEPSAVLSLNVLIPLLVSFVQVAANRTGCAADWVVAAVAAATAAARQEENTGQTHAVGSWFGGGGLWSKRNVGVFVRRIAVRRIAHVLLRQSLCRGGLCLHKASAPSGD</sequence>